<gene>
    <name evidence="2" type="ORF">H1D24_15080</name>
</gene>
<dbReference type="AlphaFoldDB" id="A0A7W0DL27"/>
<dbReference type="InterPro" id="IPR045608">
    <property type="entry name" value="Trypco2"/>
</dbReference>
<dbReference type="Pfam" id="PF19631">
    <property type="entry name" value="Trypco2"/>
    <property type="match status" value="1"/>
</dbReference>
<protein>
    <recommendedName>
        <fullName evidence="1">Trypsin-co-occurring domain-containing protein</fullName>
    </recommendedName>
</protein>
<name>A0A7W0DL27_9ACTN</name>
<proteinExistence type="predicted"/>
<dbReference type="Proteomes" id="UP000545761">
    <property type="component" value="Unassembled WGS sequence"/>
</dbReference>
<organism evidence="2 3">
    <name type="scientific">Streptomyces himalayensis subsp. himalayensis</name>
    <dbReference type="NCBI Taxonomy" id="2756131"/>
    <lineage>
        <taxon>Bacteria</taxon>
        <taxon>Bacillati</taxon>
        <taxon>Actinomycetota</taxon>
        <taxon>Actinomycetes</taxon>
        <taxon>Kitasatosporales</taxon>
        <taxon>Streptomycetaceae</taxon>
        <taxon>Streptomyces</taxon>
        <taxon>Streptomyces himalayensis</taxon>
    </lineage>
</organism>
<sequence>MGHGTDDDAAVAGLADVMSQVREELEEAQRRGADSPVRFSVEKVSLEFAVQVRREGSGRAGLRIGVVTAGAGGALSRDTVHRIQVELQPRRGDDGRILDVGRD</sequence>
<accession>A0A7W0DL27</accession>
<dbReference type="RefSeq" id="WP_181658068.1">
    <property type="nucleotide sequence ID" value="NZ_JACEHE010000008.1"/>
</dbReference>
<comment type="caution">
    <text evidence="2">The sequence shown here is derived from an EMBL/GenBank/DDBJ whole genome shotgun (WGS) entry which is preliminary data.</text>
</comment>
<evidence type="ECO:0000313" key="3">
    <source>
        <dbReference type="Proteomes" id="UP000545761"/>
    </source>
</evidence>
<feature type="domain" description="Trypsin-co-occurring" evidence="1">
    <location>
        <begin position="13"/>
        <end position="89"/>
    </location>
</feature>
<evidence type="ECO:0000313" key="2">
    <source>
        <dbReference type="EMBL" id="MBA2947084.1"/>
    </source>
</evidence>
<evidence type="ECO:0000259" key="1">
    <source>
        <dbReference type="Pfam" id="PF19631"/>
    </source>
</evidence>
<dbReference type="EMBL" id="JACEHE010000008">
    <property type="protein sequence ID" value="MBA2947084.1"/>
    <property type="molecule type" value="Genomic_DNA"/>
</dbReference>
<reference evidence="2 3" key="1">
    <citation type="submission" date="2020-07" db="EMBL/GenBank/DDBJ databases">
        <title>Streptomyces isolated from Indian soil.</title>
        <authorList>
            <person name="Mandal S."/>
            <person name="Maiti P.K."/>
        </authorList>
    </citation>
    <scope>NUCLEOTIDE SEQUENCE [LARGE SCALE GENOMIC DNA]</scope>
    <source>
        <strain evidence="2 3">PSKA28</strain>
    </source>
</reference>